<evidence type="ECO:0000256" key="1">
    <source>
        <dbReference type="ARBA" id="ARBA00009403"/>
    </source>
</evidence>
<dbReference type="Ensembl" id="ENSCLMT00005041849.1">
    <property type="protein sequence ID" value="ENSCLMP00005040346.1"/>
    <property type="gene ID" value="ENSCLMG00005018995.1"/>
</dbReference>
<dbReference type="SMART" id="SM00043">
    <property type="entry name" value="CY"/>
    <property type="match status" value="1"/>
</dbReference>
<organism evidence="5 6">
    <name type="scientific">Cyclopterus lumpus</name>
    <name type="common">Lumpsucker</name>
    <dbReference type="NCBI Taxonomy" id="8103"/>
    <lineage>
        <taxon>Eukaryota</taxon>
        <taxon>Metazoa</taxon>
        <taxon>Chordata</taxon>
        <taxon>Craniata</taxon>
        <taxon>Vertebrata</taxon>
        <taxon>Euteleostomi</taxon>
        <taxon>Actinopterygii</taxon>
        <taxon>Neopterygii</taxon>
        <taxon>Teleostei</taxon>
        <taxon>Neoteleostei</taxon>
        <taxon>Acanthomorphata</taxon>
        <taxon>Eupercaria</taxon>
        <taxon>Perciformes</taxon>
        <taxon>Cottioidei</taxon>
        <taxon>Cottales</taxon>
        <taxon>Cyclopteridae</taxon>
        <taxon>Cyclopterus</taxon>
    </lineage>
</organism>
<dbReference type="Pfam" id="PF00031">
    <property type="entry name" value="Cystatin"/>
    <property type="match status" value="1"/>
</dbReference>
<dbReference type="GeneID" id="117743847"/>
<protein>
    <submittedName>
        <fullName evidence="5">Cystatin C (amyloid angiopathy and cerebral hemorrhage)</fullName>
    </submittedName>
</protein>
<gene>
    <name evidence="5" type="primary">cst3</name>
</gene>
<dbReference type="CTD" id="1471"/>
<dbReference type="AlphaFoldDB" id="A0A8C3ABL4"/>
<dbReference type="PANTHER" id="PTHR46186">
    <property type="entry name" value="CYSTATIN"/>
    <property type="match status" value="1"/>
</dbReference>
<keyword evidence="3" id="KW-0732">Signal</keyword>
<evidence type="ECO:0000256" key="3">
    <source>
        <dbReference type="SAM" id="SignalP"/>
    </source>
</evidence>
<proteinExistence type="inferred from homology"/>
<dbReference type="GeneTree" id="ENSGT00940000154755"/>
<dbReference type="GO" id="GO:0031982">
    <property type="term" value="C:vesicle"/>
    <property type="evidence" value="ECO:0007669"/>
    <property type="project" value="TreeGrafter"/>
</dbReference>
<dbReference type="GO" id="GO:0004869">
    <property type="term" value="F:cysteine-type endopeptidase inhibitor activity"/>
    <property type="evidence" value="ECO:0007669"/>
    <property type="project" value="InterPro"/>
</dbReference>
<sequence length="129" mass="14231">MMWKIVLSVLAAVFAVGSGSSMSGGYRVIDANDEGVRNALAFSVVEHNRASNDMFLSQVAKVIKAERQVVAGYNYEITVMMAKTPCRKDGAKDVCAIHPDPANARPYQCTFTVWSRPWLNDLRLTTQTC</sequence>
<evidence type="ECO:0000259" key="4">
    <source>
        <dbReference type="SMART" id="SM00043"/>
    </source>
</evidence>
<feature type="chain" id="PRO_5034389885" evidence="3">
    <location>
        <begin position="20"/>
        <end position="129"/>
    </location>
</feature>
<dbReference type="RefSeq" id="XP_034407632.1">
    <property type="nucleotide sequence ID" value="XM_034551741.1"/>
</dbReference>
<dbReference type="GO" id="GO:0005615">
    <property type="term" value="C:extracellular space"/>
    <property type="evidence" value="ECO:0007669"/>
    <property type="project" value="TreeGrafter"/>
</dbReference>
<reference evidence="5" key="2">
    <citation type="submission" date="2025-09" db="UniProtKB">
        <authorList>
            <consortium name="Ensembl"/>
        </authorList>
    </citation>
    <scope>IDENTIFICATION</scope>
</reference>
<dbReference type="FunFam" id="3.10.450.10:FF:000004">
    <property type="entry name" value="Cystatin C"/>
    <property type="match status" value="1"/>
</dbReference>
<keyword evidence="6" id="KW-1185">Reference proteome</keyword>
<dbReference type="Proteomes" id="UP000694565">
    <property type="component" value="Unplaced"/>
</dbReference>
<reference evidence="5" key="1">
    <citation type="submission" date="2025-08" db="UniProtKB">
        <authorList>
            <consortium name="Ensembl"/>
        </authorList>
    </citation>
    <scope>IDENTIFICATION</scope>
</reference>
<dbReference type="Gene3D" id="3.10.450.10">
    <property type="match status" value="1"/>
</dbReference>
<feature type="signal peptide" evidence="3">
    <location>
        <begin position="1"/>
        <end position="19"/>
    </location>
</feature>
<feature type="domain" description="Cystatin" evidence="4">
    <location>
        <begin position="21"/>
        <end position="129"/>
    </location>
</feature>
<comment type="similarity">
    <text evidence="1">Belongs to the cystatin family.</text>
</comment>
<evidence type="ECO:0000313" key="5">
    <source>
        <dbReference type="Ensembl" id="ENSCLMP00005040346.1"/>
    </source>
</evidence>
<dbReference type="GO" id="GO:0005737">
    <property type="term" value="C:cytoplasm"/>
    <property type="evidence" value="ECO:0007669"/>
    <property type="project" value="TreeGrafter"/>
</dbReference>
<dbReference type="InterPro" id="IPR046350">
    <property type="entry name" value="Cystatin_sf"/>
</dbReference>
<dbReference type="OrthoDB" id="1908104at2759"/>
<dbReference type="KEGG" id="clum:117743847"/>
<dbReference type="InterPro" id="IPR000010">
    <property type="entry name" value="Cystatin_dom"/>
</dbReference>
<dbReference type="SUPFAM" id="SSF54403">
    <property type="entry name" value="Cystatin/monellin"/>
    <property type="match status" value="1"/>
</dbReference>
<evidence type="ECO:0000256" key="2">
    <source>
        <dbReference type="ARBA" id="ARBA00023157"/>
    </source>
</evidence>
<dbReference type="PANTHER" id="PTHR46186:SF12">
    <property type="entry name" value="CYSTATIN C (AMYLOID ANGIOPATHY AND CEREBRAL HEMORRHAGE)-RELATED"/>
    <property type="match status" value="1"/>
</dbReference>
<name>A0A8C3ABL4_CYCLU</name>
<accession>A0A8C3ABL4</accession>
<evidence type="ECO:0000313" key="6">
    <source>
        <dbReference type="Proteomes" id="UP000694565"/>
    </source>
</evidence>
<keyword evidence="2" id="KW-1015">Disulfide bond</keyword>
<dbReference type="CDD" id="cd00042">
    <property type="entry name" value="CY"/>
    <property type="match status" value="1"/>
</dbReference>